<organism evidence="1 2">
    <name type="scientific">Microtetraspora glauca</name>
    <dbReference type="NCBI Taxonomy" id="1996"/>
    <lineage>
        <taxon>Bacteria</taxon>
        <taxon>Bacillati</taxon>
        <taxon>Actinomycetota</taxon>
        <taxon>Actinomycetes</taxon>
        <taxon>Streptosporangiales</taxon>
        <taxon>Streptosporangiaceae</taxon>
        <taxon>Microtetraspora</taxon>
    </lineage>
</organism>
<evidence type="ECO:0000313" key="1">
    <source>
        <dbReference type="EMBL" id="MEV0968866.1"/>
    </source>
</evidence>
<sequence length="83" mass="9392">MRWLEVIVPEGPESGQPPEIVVREPAQDAHEYTVDRVRDVTREGKIVLETGAKGVDTAFRQLFPTTYDLVLDHPETTKTSEDE</sequence>
<gene>
    <name evidence="1" type="ORF">AB0I59_09540</name>
</gene>
<dbReference type="Proteomes" id="UP001551675">
    <property type="component" value="Unassembled WGS sequence"/>
</dbReference>
<evidence type="ECO:0000313" key="2">
    <source>
        <dbReference type="Proteomes" id="UP001551675"/>
    </source>
</evidence>
<name>A0ABV3GBP7_MICGL</name>
<accession>A0ABV3GBP7</accession>
<dbReference type="EMBL" id="JBFALK010000004">
    <property type="protein sequence ID" value="MEV0968866.1"/>
    <property type="molecule type" value="Genomic_DNA"/>
</dbReference>
<reference evidence="1 2" key="1">
    <citation type="submission" date="2024-06" db="EMBL/GenBank/DDBJ databases">
        <title>The Natural Products Discovery Center: Release of the First 8490 Sequenced Strains for Exploring Actinobacteria Biosynthetic Diversity.</title>
        <authorList>
            <person name="Kalkreuter E."/>
            <person name="Kautsar S.A."/>
            <person name="Yang D."/>
            <person name="Bader C.D."/>
            <person name="Teijaro C.N."/>
            <person name="Fluegel L."/>
            <person name="Davis C.M."/>
            <person name="Simpson J.R."/>
            <person name="Lauterbach L."/>
            <person name="Steele A.D."/>
            <person name="Gui C."/>
            <person name="Meng S."/>
            <person name="Li G."/>
            <person name="Viehrig K."/>
            <person name="Ye F."/>
            <person name="Su P."/>
            <person name="Kiefer A.F."/>
            <person name="Nichols A."/>
            <person name="Cepeda A.J."/>
            <person name="Yan W."/>
            <person name="Fan B."/>
            <person name="Jiang Y."/>
            <person name="Adhikari A."/>
            <person name="Zheng C.-J."/>
            <person name="Schuster L."/>
            <person name="Cowan T.M."/>
            <person name="Smanski M.J."/>
            <person name="Chevrette M.G."/>
            <person name="De Carvalho L.P.S."/>
            <person name="Shen B."/>
        </authorList>
    </citation>
    <scope>NUCLEOTIDE SEQUENCE [LARGE SCALE GENOMIC DNA]</scope>
    <source>
        <strain evidence="1 2">NPDC050100</strain>
    </source>
</reference>
<keyword evidence="2" id="KW-1185">Reference proteome</keyword>
<dbReference type="RefSeq" id="WP_061260895.1">
    <property type="nucleotide sequence ID" value="NZ_JBFALK010000004.1"/>
</dbReference>
<comment type="caution">
    <text evidence="1">The sequence shown here is derived from an EMBL/GenBank/DDBJ whole genome shotgun (WGS) entry which is preliminary data.</text>
</comment>
<protein>
    <submittedName>
        <fullName evidence="1">Uncharacterized protein</fullName>
    </submittedName>
</protein>
<proteinExistence type="predicted"/>